<protein>
    <submittedName>
        <fullName evidence="2">Mitochondrial</fullName>
    </submittedName>
</protein>
<accession>A0ABP0KU17</accession>
<evidence type="ECO:0000256" key="1">
    <source>
        <dbReference type="SAM" id="MobiDB-lite"/>
    </source>
</evidence>
<comment type="caution">
    <text evidence="2">The sequence shown here is derived from an EMBL/GenBank/DDBJ whole genome shotgun (WGS) entry which is preliminary data.</text>
</comment>
<evidence type="ECO:0000313" key="2">
    <source>
        <dbReference type="EMBL" id="CAK9029703.1"/>
    </source>
</evidence>
<evidence type="ECO:0000313" key="3">
    <source>
        <dbReference type="Proteomes" id="UP001642464"/>
    </source>
</evidence>
<dbReference type="Proteomes" id="UP001642464">
    <property type="component" value="Unassembled WGS sequence"/>
</dbReference>
<name>A0ABP0KU17_9DINO</name>
<reference evidence="2 3" key="1">
    <citation type="submission" date="2024-02" db="EMBL/GenBank/DDBJ databases">
        <authorList>
            <person name="Chen Y."/>
            <person name="Shah S."/>
            <person name="Dougan E. K."/>
            <person name="Thang M."/>
            <person name="Chan C."/>
        </authorList>
    </citation>
    <scope>NUCLEOTIDE SEQUENCE [LARGE SCALE GENOMIC DNA]</scope>
</reference>
<feature type="region of interest" description="Disordered" evidence="1">
    <location>
        <begin position="77"/>
        <end position="96"/>
    </location>
</feature>
<proteinExistence type="predicted"/>
<gene>
    <name evidence="2" type="ORF">SCF082_LOCUS18907</name>
</gene>
<sequence length="136" mass="15328">MLLDWGYLEDQTQALLPAVAKFAVLHELEDFPLWPKSLAYTQLAKVISKHGVWKRNDHRLIFVLPCGPATASKKWLEATQKDGTSDPSSDDTSRTWSGASIMRRSATVLVEQAETWSSIYHLSIQPVLDLLIEIVH</sequence>
<organism evidence="2 3">
    <name type="scientific">Durusdinium trenchii</name>
    <dbReference type="NCBI Taxonomy" id="1381693"/>
    <lineage>
        <taxon>Eukaryota</taxon>
        <taxon>Sar</taxon>
        <taxon>Alveolata</taxon>
        <taxon>Dinophyceae</taxon>
        <taxon>Suessiales</taxon>
        <taxon>Symbiodiniaceae</taxon>
        <taxon>Durusdinium</taxon>
    </lineage>
</organism>
<keyword evidence="3" id="KW-1185">Reference proteome</keyword>
<dbReference type="EMBL" id="CAXAMM010012769">
    <property type="protein sequence ID" value="CAK9029703.1"/>
    <property type="molecule type" value="Genomic_DNA"/>
</dbReference>